<evidence type="ECO:0000256" key="2">
    <source>
        <dbReference type="ARBA" id="ARBA00022649"/>
    </source>
</evidence>
<dbReference type="Gene3D" id="1.10.1220.10">
    <property type="entry name" value="Met repressor-like"/>
    <property type="match status" value="1"/>
</dbReference>
<dbReference type="NCBIfam" id="TIGR02384">
    <property type="entry name" value="RelB_DinJ"/>
    <property type="match status" value="1"/>
</dbReference>
<dbReference type="InterPro" id="IPR026262">
    <property type="entry name" value="DinJ"/>
</dbReference>
<reference evidence="3 4" key="2">
    <citation type="submission" date="2020-05" db="EMBL/GenBank/DDBJ databases">
        <title>Draft genome sequence of Desulfovibrio sp. strainFSS-1.</title>
        <authorList>
            <person name="Shimoshige H."/>
            <person name="Kobayashi H."/>
            <person name="Maekawa T."/>
        </authorList>
    </citation>
    <scope>NUCLEOTIDE SEQUENCE [LARGE SCALE GENOMIC DNA]</scope>
    <source>
        <strain evidence="3 4">SIID29052-01</strain>
    </source>
</reference>
<comment type="similarity">
    <text evidence="1">Belongs to the RelB/DinJ antitoxin family.</text>
</comment>
<dbReference type="GO" id="GO:0000987">
    <property type="term" value="F:cis-regulatory region sequence-specific DNA binding"/>
    <property type="evidence" value="ECO:0007669"/>
    <property type="project" value="InterPro"/>
</dbReference>
<reference evidence="3 4" key="1">
    <citation type="submission" date="2020-04" db="EMBL/GenBank/DDBJ databases">
        <authorList>
            <consortium name="Desulfovibrio sp. FSS-1 genome sequencing consortium"/>
            <person name="Shimoshige H."/>
            <person name="Kobayashi H."/>
            <person name="Maekawa T."/>
        </authorList>
    </citation>
    <scope>NUCLEOTIDE SEQUENCE [LARGE SCALE GENOMIC DNA]</scope>
    <source>
        <strain evidence="3 4">SIID29052-01</strain>
    </source>
</reference>
<protein>
    <submittedName>
        <fullName evidence="3">Antitoxin DinJ</fullName>
    </submittedName>
</protein>
<keyword evidence="2" id="KW-1277">Toxin-antitoxin system</keyword>
<dbReference type="Pfam" id="PF04221">
    <property type="entry name" value="RelB"/>
    <property type="match status" value="1"/>
</dbReference>
<dbReference type="GO" id="GO:0044010">
    <property type="term" value="P:single-species biofilm formation"/>
    <property type="evidence" value="ECO:0007669"/>
    <property type="project" value="InterPro"/>
</dbReference>
<dbReference type="GO" id="GO:0006355">
    <property type="term" value="P:regulation of DNA-templated transcription"/>
    <property type="evidence" value="ECO:0007669"/>
    <property type="project" value="InterPro"/>
</dbReference>
<evidence type="ECO:0000256" key="1">
    <source>
        <dbReference type="ARBA" id="ARBA00010562"/>
    </source>
</evidence>
<dbReference type="AlphaFoldDB" id="A0A6V8LTH3"/>
<sequence length="98" mass="10711">MKNAAINVKIDPELKAQAEAVLHGIGLSTSTVIGMLFRQIVYQQGLPFEAKLPNEETLQAMEDARSGKTRKAPSGADLIARLRERADAAQKSSQHRQV</sequence>
<proteinExistence type="inferred from homology"/>
<gene>
    <name evidence="3" type="primary">dinJ</name>
    <name evidence="3" type="ORF">NNJEOMEG_01221</name>
</gene>
<dbReference type="RefSeq" id="WP_173082367.1">
    <property type="nucleotide sequence ID" value="NZ_BLTE01000004.1"/>
</dbReference>
<dbReference type="PIRSF" id="PIRSF003108">
    <property type="entry name" value="DinJ"/>
    <property type="match status" value="1"/>
</dbReference>
<dbReference type="GO" id="GO:0006351">
    <property type="term" value="P:DNA-templated transcription"/>
    <property type="evidence" value="ECO:0007669"/>
    <property type="project" value="TreeGrafter"/>
</dbReference>
<evidence type="ECO:0000313" key="3">
    <source>
        <dbReference type="EMBL" id="GFK93389.1"/>
    </source>
</evidence>
<dbReference type="EMBL" id="BLTE01000004">
    <property type="protein sequence ID" value="GFK93389.1"/>
    <property type="molecule type" value="Genomic_DNA"/>
</dbReference>
<comment type="caution">
    <text evidence="3">The sequence shown here is derived from an EMBL/GenBank/DDBJ whole genome shotgun (WGS) entry which is preliminary data.</text>
</comment>
<dbReference type="GO" id="GO:0015643">
    <property type="term" value="F:toxic substance binding"/>
    <property type="evidence" value="ECO:0007669"/>
    <property type="project" value="InterPro"/>
</dbReference>
<evidence type="ECO:0000313" key="4">
    <source>
        <dbReference type="Proteomes" id="UP000494245"/>
    </source>
</evidence>
<dbReference type="Proteomes" id="UP000494245">
    <property type="component" value="Unassembled WGS sequence"/>
</dbReference>
<name>A0A6V8LTH3_9BACT</name>
<dbReference type="InterPro" id="IPR007337">
    <property type="entry name" value="RelB/DinJ"/>
</dbReference>
<dbReference type="PANTHER" id="PTHR38781:SF1">
    <property type="entry name" value="ANTITOXIN DINJ-RELATED"/>
    <property type="match status" value="1"/>
</dbReference>
<organism evidence="3 4">
    <name type="scientific">Fundidesulfovibrio magnetotacticus</name>
    <dbReference type="NCBI Taxonomy" id="2730080"/>
    <lineage>
        <taxon>Bacteria</taxon>
        <taxon>Pseudomonadati</taxon>
        <taxon>Thermodesulfobacteriota</taxon>
        <taxon>Desulfovibrionia</taxon>
        <taxon>Desulfovibrionales</taxon>
        <taxon>Desulfovibrionaceae</taxon>
        <taxon>Fundidesulfovibrio</taxon>
    </lineage>
</organism>
<accession>A0A6V8LTH3</accession>
<dbReference type="InterPro" id="IPR013321">
    <property type="entry name" value="Arc_rbn_hlx_hlx"/>
</dbReference>
<keyword evidence="4" id="KW-1185">Reference proteome</keyword>
<dbReference type="PANTHER" id="PTHR38781">
    <property type="entry name" value="ANTITOXIN DINJ-RELATED"/>
    <property type="match status" value="1"/>
</dbReference>